<reference evidence="3" key="1">
    <citation type="journal article" date="2013" name="ISME J.">
        <title>A small predatory core genome in the divergent marine Bacteriovorax marinus SJ and the terrestrial Bdellovibrio bacteriovorus.</title>
        <authorList>
            <person name="Crossman L.C."/>
            <person name="Chen H."/>
            <person name="Cerdeno-Tarraga A.M."/>
            <person name="Brooks K."/>
            <person name="Quail M.A."/>
            <person name="Pineiro S.A."/>
            <person name="Hobley L."/>
            <person name="Sockett R.E."/>
            <person name="Bentley S.D."/>
            <person name="Parkhill J."/>
            <person name="Williams H.N."/>
            <person name="Stine O.C."/>
        </authorList>
    </citation>
    <scope>NUCLEOTIDE SEQUENCE [LARGE SCALE GENOMIC DNA]</scope>
    <source>
        <strain evidence="3">ATCC BAA-682 / DSM 15412 / SJ</strain>
    </source>
</reference>
<protein>
    <recommendedName>
        <fullName evidence="4">Secreted protein</fullName>
    </recommendedName>
</protein>
<name>E1X4B1_HALMS</name>
<proteinExistence type="predicted"/>
<dbReference type="Proteomes" id="UP000008963">
    <property type="component" value="Chromosome"/>
</dbReference>
<evidence type="ECO:0000313" key="2">
    <source>
        <dbReference type="EMBL" id="CBW27083.1"/>
    </source>
</evidence>
<evidence type="ECO:0000313" key="3">
    <source>
        <dbReference type="Proteomes" id="UP000008963"/>
    </source>
</evidence>
<dbReference type="AlphaFoldDB" id="E1X4B1"/>
<feature type="signal peptide" evidence="1">
    <location>
        <begin position="1"/>
        <end position="17"/>
    </location>
</feature>
<dbReference type="RefSeq" id="WP_014244860.1">
    <property type="nucleotide sequence ID" value="NC_016620.1"/>
</dbReference>
<dbReference type="HOGENOM" id="CLU_1545492_0_0_7"/>
<dbReference type="KEGG" id="bmx:BMS_2282"/>
<sequence length="173" mass="19768">MKKVIAILFLFSAQVWGSNCTEHASLLVSLKLKDMLNAYGNQHFYESTQNDQRAGFPGNIYNYEHLCKKSEIVETIIAQKKEHFKFCKLKSVAESLPSQTTVLSGEGISKTITQFIDQENCSPKIYKNMEDNIYTATKKIEIELKSAKTNVTKVCRTIRLALSENYELNKRCK</sequence>
<dbReference type="EMBL" id="FQ312005">
    <property type="protein sequence ID" value="CBW27083.1"/>
    <property type="molecule type" value="Genomic_DNA"/>
</dbReference>
<gene>
    <name evidence="2" type="ordered locus">BMS_2282</name>
</gene>
<evidence type="ECO:0000256" key="1">
    <source>
        <dbReference type="SAM" id="SignalP"/>
    </source>
</evidence>
<organism evidence="2 3">
    <name type="scientific">Halobacteriovorax marinus (strain ATCC BAA-682 / DSM 15412 / SJ)</name>
    <name type="common">Bacteriovorax marinus</name>
    <dbReference type="NCBI Taxonomy" id="862908"/>
    <lineage>
        <taxon>Bacteria</taxon>
        <taxon>Pseudomonadati</taxon>
        <taxon>Bdellovibrionota</taxon>
        <taxon>Bacteriovoracia</taxon>
        <taxon>Bacteriovoracales</taxon>
        <taxon>Halobacteriovoraceae</taxon>
        <taxon>Halobacteriovorax</taxon>
    </lineage>
</organism>
<accession>E1X4B1</accession>
<feature type="chain" id="PRO_5003154736" description="Secreted protein" evidence="1">
    <location>
        <begin position="18"/>
        <end position="173"/>
    </location>
</feature>
<dbReference type="PATRIC" id="fig|862908.3.peg.2172"/>
<keyword evidence="1" id="KW-0732">Signal</keyword>
<keyword evidence="3" id="KW-1185">Reference proteome</keyword>
<evidence type="ECO:0008006" key="4">
    <source>
        <dbReference type="Google" id="ProtNLM"/>
    </source>
</evidence>